<dbReference type="RefSeq" id="WP_081151120.1">
    <property type="nucleotide sequence ID" value="NZ_CP020465.1"/>
</dbReference>
<organism evidence="1 2">
    <name type="scientific">Cognaticolwellia beringensis</name>
    <dbReference type="NCBI Taxonomy" id="1967665"/>
    <lineage>
        <taxon>Bacteria</taxon>
        <taxon>Pseudomonadati</taxon>
        <taxon>Pseudomonadota</taxon>
        <taxon>Gammaproteobacteria</taxon>
        <taxon>Alteromonadales</taxon>
        <taxon>Colwelliaceae</taxon>
        <taxon>Cognaticolwellia</taxon>
    </lineage>
</organism>
<dbReference type="InterPro" id="IPR008928">
    <property type="entry name" value="6-hairpin_glycosidase_sf"/>
</dbReference>
<reference evidence="1 2" key="1">
    <citation type="submission" date="2017-08" db="EMBL/GenBank/DDBJ databases">
        <title>Complete genome of Colwellia sp. NB097-1, a psychrophile bacterium ioslated from Bering Sea.</title>
        <authorList>
            <person name="Chen X."/>
        </authorList>
    </citation>
    <scope>NUCLEOTIDE SEQUENCE [LARGE SCALE GENOMIC DNA]</scope>
    <source>
        <strain evidence="1 2">NB097-1</strain>
    </source>
</reference>
<name>A0A222G8Q6_9GAMM</name>
<evidence type="ECO:0000313" key="1">
    <source>
        <dbReference type="EMBL" id="ASP47993.1"/>
    </source>
</evidence>
<dbReference type="KEGG" id="cber:B5D82_09620"/>
<evidence type="ECO:0000313" key="2">
    <source>
        <dbReference type="Proteomes" id="UP000202259"/>
    </source>
</evidence>
<accession>A0A222G8Q6</accession>
<dbReference type="OrthoDB" id="5759241at2"/>
<dbReference type="AlphaFoldDB" id="A0A222G8Q6"/>
<gene>
    <name evidence="1" type="ORF">B5D82_09620</name>
</gene>
<dbReference type="SUPFAM" id="SSF48208">
    <property type="entry name" value="Six-hairpin glycosidases"/>
    <property type="match status" value="1"/>
</dbReference>
<protein>
    <submittedName>
        <fullName evidence="1">Uncharacterized protein</fullName>
    </submittedName>
</protein>
<proteinExistence type="predicted"/>
<dbReference type="EMBL" id="CP020465">
    <property type="protein sequence ID" value="ASP47993.1"/>
    <property type="molecule type" value="Genomic_DNA"/>
</dbReference>
<keyword evidence="2" id="KW-1185">Reference proteome</keyword>
<dbReference type="Proteomes" id="UP000202259">
    <property type="component" value="Chromosome"/>
</dbReference>
<sequence>MLKLALIAVYIVLCVFSKHSVSAENNITFDVSDIKKASVEGSLFLLLPIPKQGVPLNSNFFLSDNKVPIKASFKALNTWPTIKNEQFIRLLSIEVSALQPSAKALTLNWEGADTALSVQQINAIESNVSQLVYPSKPWLVQSILLHPYKAVDSDWYTEPQKKYAHYFTNQALLTKKGYPAHKAAQWLYDRPQAIYQLYLMSGEKEWLTKANELADFYINNIDESGMFMLKKNFDPKYLMPKGLLYRYLLTGDVEAIKALKRIYERSLDWDESYTLRRGFWTERNQAAALNVAVSYWEVSNDEAALRRINDIIDATVAMTFNPGNDWSLRGCPQHSFKSHEGWGDDTPACSPWMMALLGDALWRFYQLTGDVRAASLIDAFGDFVLNYGIYYGNARVKNIVIPKYIVSINNPKQEELNQWTDPQHACDVGALLGKSAYIKQKNNRDNFLVKTLFNALLEQCAGNYTRLKKAQNSKRKANHWVLKPPRRFGWMYSTTSDLPWLKSQLLNDY</sequence>
<dbReference type="GO" id="GO:0005975">
    <property type="term" value="P:carbohydrate metabolic process"/>
    <property type="evidence" value="ECO:0007669"/>
    <property type="project" value="InterPro"/>
</dbReference>